<dbReference type="Proteomes" id="UP001162060">
    <property type="component" value="Unassembled WGS sequence"/>
</dbReference>
<feature type="compositionally biased region" description="Basic and acidic residues" evidence="1">
    <location>
        <begin position="1"/>
        <end position="13"/>
    </location>
</feature>
<dbReference type="EMBL" id="CAKLBY020000227">
    <property type="protein sequence ID" value="CAK7937528.1"/>
    <property type="molecule type" value="Genomic_DNA"/>
</dbReference>
<feature type="region of interest" description="Disordered" evidence="1">
    <location>
        <begin position="1"/>
        <end position="32"/>
    </location>
</feature>
<feature type="compositionally biased region" description="Low complexity" evidence="1">
    <location>
        <begin position="55"/>
        <end position="66"/>
    </location>
</feature>
<dbReference type="AlphaFoldDB" id="A0AAV1UWD0"/>
<comment type="caution">
    <text evidence="2">The sequence shown here is derived from an EMBL/GenBank/DDBJ whole genome shotgun (WGS) entry which is preliminary data.</text>
</comment>
<evidence type="ECO:0000313" key="3">
    <source>
        <dbReference type="Proteomes" id="UP001162060"/>
    </source>
</evidence>
<feature type="region of interest" description="Disordered" evidence="1">
    <location>
        <begin position="53"/>
        <end position="74"/>
    </location>
</feature>
<gene>
    <name evidence="2" type="ORF">PM001_LOCUS22678</name>
</gene>
<reference evidence="2" key="1">
    <citation type="submission" date="2024-01" db="EMBL/GenBank/DDBJ databases">
        <authorList>
            <person name="Webb A."/>
        </authorList>
    </citation>
    <scope>NUCLEOTIDE SEQUENCE</scope>
    <source>
        <strain evidence="2">Pm1</strain>
    </source>
</reference>
<evidence type="ECO:0000256" key="1">
    <source>
        <dbReference type="SAM" id="MobiDB-lite"/>
    </source>
</evidence>
<protein>
    <submittedName>
        <fullName evidence="2">Uncharacterized protein</fullName>
    </submittedName>
</protein>
<name>A0AAV1UWD0_9STRA</name>
<evidence type="ECO:0000313" key="2">
    <source>
        <dbReference type="EMBL" id="CAK7937528.1"/>
    </source>
</evidence>
<organism evidence="2 3">
    <name type="scientific">Peronospora matthiolae</name>
    <dbReference type="NCBI Taxonomy" id="2874970"/>
    <lineage>
        <taxon>Eukaryota</taxon>
        <taxon>Sar</taxon>
        <taxon>Stramenopiles</taxon>
        <taxon>Oomycota</taxon>
        <taxon>Peronosporomycetes</taxon>
        <taxon>Peronosporales</taxon>
        <taxon>Peronosporaceae</taxon>
        <taxon>Peronospora</taxon>
    </lineage>
</organism>
<proteinExistence type="predicted"/>
<sequence>MHPPREEERHDGRPLVMSADTHNHTPVPSNEKLRILRADSEEEKNGLLDAREMAESAQDCAAAATEAAERTRRD</sequence>
<accession>A0AAV1UWD0</accession>